<feature type="repeat" description="NHL" evidence="4">
    <location>
        <begin position="140"/>
        <end position="184"/>
    </location>
</feature>
<feature type="repeat" description="NHL" evidence="4">
    <location>
        <begin position="92"/>
        <end position="133"/>
    </location>
</feature>
<name>A0A931E7M0_9BACT</name>
<sequence>MKQPAMFCLFIICLYACNGLTDTQQENRNQYELVNNWPQLPDSFPLGDVTGIDVDTSGNVFVFHRASREWKADVPKDPITEKTVLELDKQTGKIINSWGDSIFLMPHGLTVDFNDNVWVTDLGLHQVFKFTHNGQLLMTLGQAGVSGSDRLHFNKPTSVAVTPGGSFYVADGYGNSRIIKFSPKGKFLFQWGTQGKNEGQFQIPHDISLDKKGNVYVADRENKRVQVFDSTGKFLLNISDTSFGKIYSVETDTIHNTLLASDYVSTITETKGSNIIVLDSADVIQKKYGRSGSYKGPVCRYHNITVDKEGNVYVGDILDNRIQKFRYKKKG</sequence>
<dbReference type="RefSeq" id="WP_196989300.1">
    <property type="nucleotide sequence ID" value="NZ_JADWYR010000001.1"/>
</dbReference>
<evidence type="ECO:0000256" key="3">
    <source>
        <dbReference type="ARBA" id="ARBA00023180"/>
    </source>
</evidence>
<protein>
    <recommendedName>
        <fullName evidence="7">Peptidylamidoglycolate lyase</fullName>
    </recommendedName>
</protein>
<feature type="repeat" description="NHL" evidence="4">
    <location>
        <begin position="188"/>
        <end position="231"/>
    </location>
</feature>
<dbReference type="SUPFAM" id="SSF101898">
    <property type="entry name" value="NHL repeat"/>
    <property type="match status" value="1"/>
</dbReference>
<accession>A0A931E7M0</accession>
<keyword evidence="3" id="KW-0325">Glycoprotein</keyword>
<proteinExistence type="predicted"/>
<reference evidence="5" key="1">
    <citation type="submission" date="2020-11" db="EMBL/GenBank/DDBJ databases">
        <title>Bacterial whole genome sequence for Panacibacter sp. DH6.</title>
        <authorList>
            <person name="Le V."/>
            <person name="Ko S."/>
            <person name="Ahn C.-Y."/>
            <person name="Oh H.-M."/>
        </authorList>
    </citation>
    <scope>NUCLEOTIDE SEQUENCE</scope>
    <source>
        <strain evidence="5">DH6</strain>
    </source>
</reference>
<evidence type="ECO:0000256" key="4">
    <source>
        <dbReference type="PROSITE-ProRule" id="PRU00504"/>
    </source>
</evidence>
<keyword evidence="6" id="KW-1185">Reference proteome</keyword>
<dbReference type="AlphaFoldDB" id="A0A931E7M0"/>
<evidence type="ECO:0008006" key="7">
    <source>
        <dbReference type="Google" id="ProtNLM"/>
    </source>
</evidence>
<evidence type="ECO:0000256" key="2">
    <source>
        <dbReference type="ARBA" id="ARBA00022737"/>
    </source>
</evidence>
<keyword evidence="1" id="KW-0732">Signal</keyword>
<dbReference type="EMBL" id="JADWYR010000001">
    <property type="protein sequence ID" value="MBG9375241.1"/>
    <property type="molecule type" value="Genomic_DNA"/>
</dbReference>
<evidence type="ECO:0000313" key="5">
    <source>
        <dbReference type="EMBL" id="MBG9375241.1"/>
    </source>
</evidence>
<gene>
    <name evidence="5" type="ORF">I5907_03295</name>
</gene>
<dbReference type="Pfam" id="PF01436">
    <property type="entry name" value="NHL"/>
    <property type="match status" value="3"/>
</dbReference>
<dbReference type="InterPro" id="IPR001258">
    <property type="entry name" value="NHL_repeat"/>
</dbReference>
<comment type="caution">
    <text evidence="5">The sequence shown here is derived from an EMBL/GenBank/DDBJ whole genome shotgun (WGS) entry which is preliminary data.</text>
</comment>
<keyword evidence="2" id="KW-0677">Repeat</keyword>
<organism evidence="5 6">
    <name type="scientific">Panacibacter microcysteis</name>
    <dbReference type="NCBI Taxonomy" id="2793269"/>
    <lineage>
        <taxon>Bacteria</taxon>
        <taxon>Pseudomonadati</taxon>
        <taxon>Bacteroidota</taxon>
        <taxon>Chitinophagia</taxon>
        <taxon>Chitinophagales</taxon>
        <taxon>Chitinophagaceae</taxon>
        <taxon>Panacibacter</taxon>
    </lineage>
</organism>
<evidence type="ECO:0000313" key="6">
    <source>
        <dbReference type="Proteomes" id="UP000628448"/>
    </source>
</evidence>
<dbReference type="Proteomes" id="UP000628448">
    <property type="component" value="Unassembled WGS sequence"/>
</dbReference>
<dbReference type="PROSITE" id="PS51125">
    <property type="entry name" value="NHL"/>
    <property type="match status" value="3"/>
</dbReference>
<evidence type="ECO:0000256" key="1">
    <source>
        <dbReference type="ARBA" id="ARBA00022729"/>
    </source>
</evidence>
<dbReference type="Gene3D" id="2.120.10.30">
    <property type="entry name" value="TolB, C-terminal domain"/>
    <property type="match status" value="1"/>
</dbReference>
<dbReference type="PANTHER" id="PTHR10680">
    <property type="entry name" value="PEPTIDYL-GLYCINE ALPHA-AMIDATING MONOOXYGENASE"/>
    <property type="match status" value="1"/>
</dbReference>
<dbReference type="CDD" id="cd14958">
    <property type="entry name" value="NHL_PAL_like"/>
    <property type="match status" value="1"/>
</dbReference>
<dbReference type="InterPro" id="IPR011042">
    <property type="entry name" value="6-blade_b-propeller_TolB-like"/>
</dbReference>